<evidence type="ECO:0000313" key="2">
    <source>
        <dbReference type="EMBL" id="KCZ79294.1"/>
    </source>
</evidence>
<feature type="non-terminal residue" evidence="2">
    <location>
        <position position="1"/>
    </location>
</feature>
<evidence type="ECO:0000313" key="3">
    <source>
        <dbReference type="Proteomes" id="UP000030655"/>
    </source>
</evidence>
<dbReference type="Proteomes" id="UP000030655">
    <property type="component" value="Unassembled WGS sequence"/>
</dbReference>
<accession>A0A059EX14</accession>
<dbReference type="HOGENOM" id="CLU_2312685_0_0_1"/>
<keyword evidence="1" id="KW-0812">Transmembrane</keyword>
<name>A0A059EX14_9MICR</name>
<dbReference type="EMBL" id="KK365305">
    <property type="protein sequence ID" value="KCZ79294.1"/>
    <property type="molecule type" value="Genomic_DNA"/>
</dbReference>
<reference evidence="2 3" key="2">
    <citation type="submission" date="2014-03" db="EMBL/GenBank/DDBJ databases">
        <title>The Genome Sequence of Anncaliia algerae insect isolate PRA339.</title>
        <authorList>
            <consortium name="The Broad Institute Genome Sequencing Platform"/>
            <consortium name="The Broad Institute Genome Sequencing Center for Infectious Disease"/>
            <person name="Cuomo C."/>
            <person name="Becnel J."/>
            <person name="Sanscrainte N."/>
            <person name="Walker B."/>
            <person name="Young S.K."/>
            <person name="Zeng Q."/>
            <person name="Gargeya S."/>
            <person name="Fitzgerald M."/>
            <person name="Haas B."/>
            <person name="Abouelleil A."/>
            <person name="Alvarado L."/>
            <person name="Arachchi H.M."/>
            <person name="Berlin A.M."/>
            <person name="Chapman S.B."/>
            <person name="Dewar J."/>
            <person name="Goldberg J."/>
            <person name="Griggs A."/>
            <person name="Gujja S."/>
            <person name="Hansen M."/>
            <person name="Howarth C."/>
            <person name="Imamovic A."/>
            <person name="Larimer J."/>
            <person name="McCowan C."/>
            <person name="Murphy C."/>
            <person name="Neiman D."/>
            <person name="Pearson M."/>
            <person name="Priest M."/>
            <person name="Roberts A."/>
            <person name="Saif S."/>
            <person name="Shea T."/>
            <person name="Sisk P."/>
            <person name="Sykes S."/>
            <person name="Wortman J."/>
            <person name="Nusbaum C."/>
            <person name="Birren B."/>
        </authorList>
    </citation>
    <scope>NUCLEOTIDE SEQUENCE [LARGE SCALE GENOMIC DNA]</scope>
    <source>
        <strain evidence="2 3">PRA339</strain>
    </source>
</reference>
<sequence length="100" mass="11841">FENSSNEELHNQVMDHFSSYREALILNSNPNTIERALETGDFVFLKKDFDNNTTNRYQAFDSFFEKDKYMFLICLIIIIRHPLLLVNKKISIKTNFNNDS</sequence>
<dbReference type="VEuPathDB" id="MicrosporidiaDB:H312_03317"/>
<keyword evidence="3" id="KW-1185">Reference proteome</keyword>
<keyword evidence="1" id="KW-0472">Membrane</keyword>
<gene>
    <name evidence="2" type="ORF">H312_03317</name>
</gene>
<reference evidence="3" key="1">
    <citation type="submission" date="2013-02" db="EMBL/GenBank/DDBJ databases">
        <authorList>
            <consortium name="The Broad Institute Genome Sequencing Platform"/>
            <person name="Cuomo C."/>
            <person name="Becnel J."/>
            <person name="Sanscrainte N."/>
            <person name="Walker B."/>
            <person name="Young S.K."/>
            <person name="Zeng Q."/>
            <person name="Gargeya S."/>
            <person name="Fitzgerald M."/>
            <person name="Haas B."/>
            <person name="Abouelleil A."/>
            <person name="Alvarado L."/>
            <person name="Arachchi H.M."/>
            <person name="Berlin A.M."/>
            <person name="Chapman S.B."/>
            <person name="Dewar J."/>
            <person name="Goldberg J."/>
            <person name="Griggs A."/>
            <person name="Gujja S."/>
            <person name="Hansen M."/>
            <person name="Howarth C."/>
            <person name="Imamovic A."/>
            <person name="Larimer J."/>
            <person name="McCowan C."/>
            <person name="Murphy C."/>
            <person name="Neiman D."/>
            <person name="Pearson M."/>
            <person name="Priest M."/>
            <person name="Roberts A."/>
            <person name="Saif S."/>
            <person name="Shea T."/>
            <person name="Sisk P."/>
            <person name="Sykes S."/>
            <person name="Wortman J."/>
            <person name="Nusbaum C."/>
            <person name="Birren B."/>
        </authorList>
    </citation>
    <scope>NUCLEOTIDE SEQUENCE [LARGE SCALE GENOMIC DNA]</scope>
    <source>
        <strain evidence="3">PRA339</strain>
    </source>
</reference>
<proteinExistence type="predicted"/>
<organism evidence="2 3">
    <name type="scientific">Anncaliia algerae PRA339</name>
    <dbReference type="NCBI Taxonomy" id="1288291"/>
    <lineage>
        <taxon>Eukaryota</taxon>
        <taxon>Fungi</taxon>
        <taxon>Fungi incertae sedis</taxon>
        <taxon>Microsporidia</taxon>
        <taxon>Tubulinosematoidea</taxon>
        <taxon>Tubulinosematidae</taxon>
        <taxon>Anncaliia</taxon>
    </lineage>
</organism>
<evidence type="ECO:0000256" key="1">
    <source>
        <dbReference type="SAM" id="Phobius"/>
    </source>
</evidence>
<feature type="transmembrane region" description="Helical" evidence="1">
    <location>
        <begin position="69"/>
        <end position="86"/>
    </location>
</feature>
<keyword evidence="1" id="KW-1133">Transmembrane helix</keyword>
<protein>
    <submittedName>
        <fullName evidence="2">Uncharacterized protein</fullName>
    </submittedName>
</protein>
<dbReference type="AlphaFoldDB" id="A0A059EX14"/>